<reference evidence="2 3" key="1">
    <citation type="submission" date="2017-05" db="EMBL/GenBank/DDBJ databases">
        <title>Comparative genomics and methylome analysis of the gut commensal Bifidobacterium breve.</title>
        <authorList>
            <person name="Bottacini F."/>
            <person name="Morrissey R."/>
            <person name="Roberts R.J."/>
            <person name="James K."/>
            <person name="van Breen J."/>
            <person name="Egan M."/>
            <person name="Lambert J."/>
            <person name="van Limpt K."/>
            <person name="Stanton C."/>
            <person name="Knol J."/>
            <person name="O' Connell Motherway M."/>
            <person name="van Sinderen D."/>
        </authorList>
    </citation>
    <scope>NUCLEOTIDE SEQUENCE [LARGE SCALE GENOMIC DNA]</scope>
    <source>
        <strain evidence="2 3">215W447a</strain>
    </source>
</reference>
<dbReference type="RefSeq" id="WP_025301280.1">
    <property type="nucleotide sequence ID" value="NZ_BCXQ01000012.1"/>
</dbReference>
<dbReference type="Proteomes" id="UP000232491">
    <property type="component" value="Chromosome"/>
</dbReference>
<feature type="compositionally biased region" description="Basic and acidic residues" evidence="1">
    <location>
        <begin position="68"/>
        <end position="88"/>
    </location>
</feature>
<accession>A0A2K9BIA0</accession>
<gene>
    <name evidence="2" type="ORF">BB215W447A_1367</name>
</gene>
<name>A0A2K9BIA0_BIFBR</name>
<proteinExistence type="predicted"/>
<protein>
    <submittedName>
        <fullName evidence="2">Putative relaxase</fullName>
    </submittedName>
</protein>
<feature type="region of interest" description="Disordered" evidence="1">
    <location>
        <begin position="67"/>
        <end position="88"/>
    </location>
</feature>
<evidence type="ECO:0000313" key="2">
    <source>
        <dbReference type="EMBL" id="AUE03379.1"/>
    </source>
</evidence>
<organism evidence="2 3">
    <name type="scientific">Bifidobacterium breve</name>
    <dbReference type="NCBI Taxonomy" id="1685"/>
    <lineage>
        <taxon>Bacteria</taxon>
        <taxon>Bacillati</taxon>
        <taxon>Actinomycetota</taxon>
        <taxon>Actinomycetes</taxon>
        <taxon>Bifidobacteriales</taxon>
        <taxon>Bifidobacteriaceae</taxon>
        <taxon>Bifidobacterium</taxon>
    </lineage>
</organism>
<evidence type="ECO:0000313" key="3">
    <source>
        <dbReference type="Proteomes" id="UP000232491"/>
    </source>
</evidence>
<dbReference type="AlphaFoldDB" id="A0A2K9BIA0"/>
<sequence length="348" mass="39965">MIPNIVRGSDPAGLVRYLFGKGRRNEHTDQHLVCASGDMFPSFDMDGKPAASYAEIGRRFDRRYRVRERKDDPFPPDMRGKNNPEREHGRKRVWHCSLAIKAGQGILTDQEWEAVIRDYLTRMNIIDGDDEGWEALDGKARSRLVTAVAASTMPRQYVGRIVEACAKASRSEDEFIRRVRREGFSIDPRLRKGTAKDSFTDPGQVVGYRITWHSTDGWMERFNAFELGDDMRLKRLRDDWADDARSRSLAVQEWRAAMENRPPFLDDGRERHPENLSTHDMERLVSEAFAIAANLNSAADDDEYRAAMREGLHTFDMLRERYGLTQDGLWITATEMNESPMPAHVGKI</sequence>
<evidence type="ECO:0000256" key="1">
    <source>
        <dbReference type="SAM" id="MobiDB-lite"/>
    </source>
</evidence>
<dbReference type="EMBL" id="CP021558">
    <property type="protein sequence ID" value="AUE03379.1"/>
    <property type="molecule type" value="Genomic_DNA"/>
</dbReference>